<feature type="domain" description="Nephrocystin 3-like N-terminal" evidence="2">
    <location>
        <begin position="26"/>
        <end position="112"/>
    </location>
</feature>
<dbReference type="Proteomes" id="UP001254165">
    <property type="component" value="Unassembled WGS sequence"/>
</dbReference>
<dbReference type="InterPro" id="IPR027417">
    <property type="entry name" value="P-loop_NTPase"/>
</dbReference>
<evidence type="ECO:0000256" key="1">
    <source>
        <dbReference type="ARBA" id="ARBA00022737"/>
    </source>
</evidence>
<keyword evidence="1" id="KW-0677">Repeat</keyword>
<organism evidence="3 4">
    <name type="scientific">Thermanaerothrix solaris</name>
    <dbReference type="NCBI Taxonomy" id="3058434"/>
    <lineage>
        <taxon>Bacteria</taxon>
        <taxon>Bacillati</taxon>
        <taxon>Chloroflexota</taxon>
        <taxon>Anaerolineae</taxon>
        <taxon>Anaerolineales</taxon>
        <taxon>Anaerolineaceae</taxon>
        <taxon>Thermanaerothrix</taxon>
    </lineage>
</organism>
<keyword evidence="4" id="KW-1185">Reference proteome</keyword>
<dbReference type="SUPFAM" id="SSF48371">
    <property type="entry name" value="ARM repeat"/>
    <property type="match status" value="1"/>
</dbReference>
<reference evidence="3 4" key="1">
    <citation type="submission" date="2023-07" db="EMBL/GenBank/DDBJ databases">
        <title>Novel species of Thermanaerothrix with wide hydrolytic capabilities.</title>
        <authorList>
            <person name="Zayulina K.S."/>
            <person name="Podosokorskaya O.A."/>
            <person name="Elcheninov A.G."/>
        </authorList>
    </citation>
    <scope>NUCLEOTIDE SEQUENCE [LARGE SCALE GENOMIC DNA]</scope>
    <source>
        <strain evidence="3 4">4228-RoL</strain>
    </source>
</reference>
<protein>
    <recommendedName>
        <fullName evidence="2">Nephrocystin 3-like N-terminal domain-containing protein</fullName>
    </recommendedName>
</protein>
<dbReference type="SUPFAM" id="SSF52540">
    <property type="entry name" value="P-loop containing nucleoside triphosphate hydrolases"/>
    <property type="match status" value="1"/>
</dbReference>
<dbReference type="Gene3D" id="3.40.50.300">
    <property type="entry name" value="P-loop containing nucleotide triphosphate hydrolases"/>
    <property type="match status" value="1"/>
</dbReference>
<evidence type="ECO:0000313" key="3">
    <source>
        <dbReference type="EMBL" id="MDT8898602.1"/>
    </source>
</evidence>
<sequence length="1184" mass="132231">MPGVSSLLRDFEDYARGRLKDFTGREWLVEEVREWQNQPDAPRFLLITGEPGIGKSAFAAHLWLNHHLPTAVHFCIANRGGTVEPIVFVESLHEQLRTTVPGFTAAFQEVEERRWRQSRRPIEAHGYIETENIEPGADVTAVKIIERLSDIPPERAFDVGLRQPLRLLAEQGKLPPLTLLVDALDEAWQAYQNHPNIVELLAGAADFPPQVRFILLARDKSEIRETLRPVSPKVLQADSSENQADVMAYLKDAWAKQPRLRQAVQSQGREWDAQTFAERLGRHYEWNFLILSTVLPLIAEGKIQDFEHLPAVSSLDEFYAYLFTTHIGRNFWENGGADLVETLLALQEPLTLEELAELLVCEPRPLHQRLEHLRPLLDPGLRESGHYWRYHWSLAEFLSDRQRAVTWWCDLQAAHRRIAAHFLQAWGGLDSGLPGLSVPASEQNPYALRYLGLHLEKAGDFDALQRLLNLEREGRNLWFVVQEGRGQTHVFLRDLRALGRFAAEENRHATAHGEPAPRLGLEIRCALMEASVHSLAANLPPELLAALVAHGVWTASRAMTYLRQMPSDWQRALVLSALAERLPPDLLPEALAAARELQDEGERALVLSALAERLPPDLLPEALAAARELQDEGERAEVLSTLAERLPDLLPEALAAAREIQDEGERAEVLSTLAERLPDLLPEALAAARELRDAYRRALVLRALAERLPDLLPEVLGAARELQDEDRRAAVLSALAERLPDLLPAALAAAREIRDEGERALVLSALAERLPDLLPEALAAAREIRDAYARAEVLRALSPHLPPDLLPEVLAAARELQDEDRRALVLRALAERLPPDLLPEALAAAREIRDEGGRAGVLRALAERLPPDLLPEVLGAAREIRDAYRRALVLRALAERLPPDLLREALAAAMEIHNERYRAEALVGLAPHLPPDLLREALAAAREIRDEDARARALAGLAPHLPPDLQERALREALAAAREIRDEDARARALAGLAPHLPPDLQERALREALAAAREIRDEDARAEALVGLVPYLPPDDALAAAREIRNEYYRAEALVGLAPHLPPDDALAAAREINEYYRAEALVRMALHLPPDLLREALAAAREIRNKYYRALALDALAKHLADQPLSWLYPLWAETLPILASRTRTDLLSDLPALIPLIHALGGEQAIVETFRAIQDVGRWWP</sequence>
<dbReference type="InterPro" id="IPR016024">
    <property type="entry name" value="ARM-type_fold"/>
</dbReference>
<dbReference type="PANTHER" id="PTHR10039">
    <property type="entry name" value="AMELOGENIN"/>
    <property type="match status" value="1"/>
</dbReference>
<dbReference type="Gene3D" id="1.25.40.10">
    <property type="entry name" value="Tetratricopeptide repeat domain"/>
    <property type="match status" value="4"/>
</dbReference>
<evidence type="ECO:0000313" key="4">
    <source>
        <dbReference type="Proteomes" id="UP001254165"/>
    </source>
</evidence>
<dbReference type="InterPro" id="IPR011990">
    <property type="entry name" value="TPR-like_helical_dom_sf"/>
</dbReference>
<dbReference type="Pfam" id="PF24883">
    <property type="entry name" value="NPHP3_N"/>
    <property type="match status" value="1"/>
</dbReference>
<evidence type="ECO:0000259" key="2">
    <source>
        <dbReference type="Pfam" id="PF24883"/>
    </source>
</evidence>
<accession>A0ABU3NP65</accession>
<proteinExistence type="predicted"/>
<dbReference type="InterPro" id="IPR056884">
    <property type="entry name" value="NPHP3-like_N"/>
</dbReference>
<dbReference type="EMBL" id="JAUHMF010000002">
    <property type="protein sequence ID" value="MDT8898602.1"/>
    <property type="molecule type" value="Genomic_DNA"/>
</dbReference>
<dbReference type="RefSeq" id="WP_315625265.1">
    <property type="nucleotide sequence ID" value="NZ_JAUHMF010000002.1"/>
</dbReference>
<name>A0ABU3NP65_9CHLR</name>
<comment type="caution">
    <text evidence="3">The sequence shown here is derived from an EMBL/GenBank/DDBJ whole genome shotgun (WGS) entry which is preliminary data.</text>
</comment>
<dbReference type="PANTHER" id="PTHR10039:SF17">
    <property type="entry name" value="FUNGAL STAND N-TERMINAL GOODBYE DOMAIN-CONTAINING PROTEIN-RELATED"/>
    <property type="match status" value="1"/>
</dbReference>
<gene>
    <name evidence="3" type="ORF">QYE77_10000</name>
</gene>